<dbReference type="AlphaFoldDB" id="A0A6P7XLJ2"/>
<dbReference type="KEGG" id="muo:115466337"/>
<dbReference type="GeneID" id="115466337"/>
<name>A0A6P7XLJ2_9AMPH</name>
<protein>
    <submittedName>
        <fullName evidence="2">Uncharacterized protein LOC115466337</fullName>
    </submittedName>
</protein>
<dbReference type="InParanoid" id="A0A6P7XLJ2"/>
<evidence type="ECO:0000313" key="1">
    <source>
        <dbReference type="Proteomes" id="UP000515156"/>
    </source>
</evidence>
<organism evidence="1 2">
    <name type="scientific">Microcaecilia unicolor</name>
    <dbReference type="NCBI Taxonomy" id="1415580"/>
    <lineage>
        <taxon>Eukaryota</taxon>
        <taxon>Metazoa</taxon>
        <taxon>Chordata</taxon>
        <taxon>Craniata</taxon>
        <taxon>Vertebrata</taxon>
        <taxon>Euteleostomi</taxon>
        <taxon>Amphibia</taxon>
        <taxon>Gymnophiona</taxon>
        <taxon>Siphonopidae</taxon>
        <taxon>Microcaecilia</taxon>
    </lineage>
</organism>
<accession>A0A6P7XLJ2</accession>
<dbReference type="Proteomes" id="UP000515156">
    <property type="component" value="Chromosome 1"/>
</dbReference>
<evidence type="ECO:0000313" key="2">
    <source>
        <dbReference type="RefSeq" id="XP_030053378.1"/>
    </source>
</evidence>
<reference evidence="2" key="1">
    <citation type="submission" date="2025-08" db="UniProtKB">
        <authorList>
            <consortium name="RefSeq"/>
        </authorList>
    </citation>
    <scope>IDENTIFICATION</scope>
</reference>
<dbReference type="RefSeq" id="XP_030053378.1">
    <property type="nucleotide sequence ID" value="XM_030197518.1"/>
</dbReference>
<sequence>MPAKSPQAVKDRISRTSPKMVADQFAAPVALMVTLQEEAVRKLTKQLTVVLDDRLSKLQASVDDICKNLERHDLWLKSISSQEDCAVTAEAHLAELESQCKTILQRIEDQENRGRRNNVALLPPLPESVKDQGLWDFLEKCLPYKLGLLSPDLSMKVERIHCIGSTKEGDTQPSEKEKLMQSSKASGLQRGSDFAFLGLFA</sequence>
<keyword evidence="1" id="KW-1185">Reference proteome</keyword>
<gene>
    <name evidence="2" type="primary">LOC115466337</name>
</gene>
<dbReference type="OrthoDB" id="9909507at2759"/>
<proteinExistence type="predicted"/>